<dbReference type="PANTHER" id="PTHR15526">
    <property type="entry name" value="MUSKELIN"/>
    <property type="match status" value="1"/>
</dbReference>
<dbReference type="AlphaFoldDB" id="A0AA39F661"/>
<organism evidence="4 5">
    <name type="scientific">Microctonus hyperodae</name>
    <name type="common">Parasitoid wasp</name>
    <dbReference type="NCBI Taxonomy" id="165561"/>
    <lineage>
        <taxon>Eukaryota</taxon>
        <taxon>Metazoa</taxon>
        <taxon>Ecdysozoa</taxon>
        <taxon>Arthropoda</taxon>
        <taxon>Hexapoda</taxon>
        <taxon>Insecta</taxon>
        <taxon>Pterygota</taxon>
        <taxon>Neoptera</taxon>
        <taxon>Endopterygota</taxon>
        <taxon>Hymenoptera</taxon>
        <taxon>Apocrita</taxon>
        <taxon>Ichneumonoidea</taxon>
        <taxon>Braconidae</taxon>
        <taxon>Euphorinae</taxon>
        <taxon>Microctonus</taxon>
    </lineage>
</organism>
<evidence type="ECO:0000256" key="2">
    <source>
        <dbReference type="ARBA" id="ARBA00022737"/>
    </source>
</evidence>
<dbReference type="SUPFAM" id="SSF117281">
    <property type="entry name" value="Kelch motif"/>
    <property type="match status" value="1"/>
</dbReference>
<proteinExistence type="predicted"/>
<keyword evidence="1" id="KW-0880">Kelch repeat</keyword>
<dbReference type="Pfam" id="PF06588">
    <property type="entry name" value="Muskelin_N"/>
    <property type="match status" value="1"/>
</dbReference>
<dbReference type="SUPFAM" id="SSF49785">
    <property type="entry name" value="Galactose-binding domain-like"/>
    <property type="match status" value="1"/>
</dbReference>
<reference evidence="4" key="1">
    <citation type="journal article" date="2023" name="bioRxiv">
        <title>Scaffold-level genome assemblies of two parasitoid biocontrol wasps reveal the parthenogenesis mechanism and an associated novel virus.</title>
        <authorList>
            <person name="Inwood S."/>
            <person name="Skelly J."/>
            <person name="Guhlin J."/>
            <person name="Harrop T."/>
            <person name="Goldson S."/>
            <person name="Dearden P."/>
        </authorList>
    </citation>
    <scope>NUCLEOTIDE SEQUENCE</scope>
    <source>
        <strain evidence="4">Lincoln</strain>
        <tissue evidence="4">Whole body</tissue>
    </source>
</reference>
<keyword evidence="2" id="KW-0677">Repeat</keyword>
<dbReference type="Proteomes" id="UP001168972">
    <property type="component" value="Unassembled WGS sequence"/>
</dbReference>
<evidence type="ECO:0000313" key="5">
    <source>
        <dbReference type="Proteomes" id="UP001168972"/>
    </source>
</evidence>
<gene>
    <name evidence="4" type="ORF">PV327_007327</name>
</gene>
<dbReference type="InterPro" id="IPR015915">
    <property type="entry name" value="Kelch-typ_b-propeller"/>
</dbReference>
<evidence type="ECO:0000259" key="3">
    <source>
        <dbReference type="Pfam" id="PF06588"/>
    </source>
</evidence>
<evidence type="ECO:0000256" key="1">
    <source>
        <dbReference type="ARBA" id="ARBA00022441"/>
    </source>
</evidence>
<dbReference type="Pfam" id="PF24681">
    <property type="entry name" value="Kelch_KLHDC2_KLHL20_DRC7"/>
    <property type="match status" value="1"/>
</dbReference>
<sequence>MASFDMCDNEIQCKVLEYRIYKCSSTSLAYLPENILVDKPQDQTSRWSSDHDHHPQYLALKLRQPAIIKTITFGKYEKTHVCNMKKFKIFAGMEYENMTEILRGGLKNDTVAETFEIKYRVGIDKIFFPVRYIKIMPIQSWGPNFNFTIWYVRLMGNDDPTIVGPCINWMNQYVHNEILRLCMKHFRRLEHPKIVQTLGQVANIKLEDQRLSILYNILVNNGDYLEAEKFLTNTISSELLNDYINSQPYCAEWTKVICDDPKPGMRGGHQMVIDSAAETLYLFGGWGGHQDLSDLWSYNIKTEKWSLICKDTEKVGGPNTRSCHKMCLDPVRRQLFILGRYLDPQYRTVENLKSDFYVYDIESNKWTQISEDTSAVGGPKLIFDHQMCIDIKNRMIYVFGGRILGPSMTSTEDQSMSISPIEPVFSGLYSYHVPTNTWKLLACDIARSNLSDDPVIRSRVGHSMLFHPVDRKLYIFAGQRNKEYLNDFFTYQVDTNKIEQINISDFENSNPNDIPAAGYTQRATIDPTLSEIYVLSGMNKNKDKHDDNVKNSFWVYRIKKNLWTCIHRNENISEKYWNKMQDSEPCPRFAHQLVYDSVEKVHYLFGGNPGRSWLPKLRLDDFWKLHLCRPTHKQILQKCKLLIRKYKFKELALSSTIEALEYLQKDVSEIIDHNDRNQTKDFQLLASDLFGETYSSSYIDRVSNESSSSSIDSNTMMYDLHQRRTELFDKLMEFYPERLTQPRANLIDLLPL</sequence>
<dbReference type="Gene3D" id="2.120.10.80">
    <property type="entry name" value="Kelch-type beta propeller"/>
    <property type="match status" value="2"/>
</dbReference>
<dbReference type="PANTHER" id="PTHR15526:SF5">
    <property type="entry name" value="MUSKELIN"/>
    <property type="match status" value="1"/>
</dbReference>
<evidence type="ECO:0000313" key="4">
    <source>
        <dbReference type="EMBL" id="KAK0163671.1"/>
    </source>
</evidence>
<dbReference type="EMBL" id="JAQQBR010001833">
    <property type="protein sequence ID" value="KAK0163671.1"/>
    <property type="molecule type" value="Genomic_DNA"/>
</dbReference>
<keyword evidence="5" id="KW-1185">Reference proteome</keyword>
<accession>A0AA39F661</accession>
<name>A0AA39F661_MICHY</name>
<reference evidence="4" key="2">
    <citation type="submission" date="2023-03" db="EMBL/GenBank/DDBJ databases">
        <authorList>
            <person name="Inwood S.N."/>
            <person name="Skelly J.G."/>
            <person name="Guhlin J."/>
            <person name="Harrop T.W.R."/>
            <person name="Goldson S.G."/>
            <person name="Dearden P.K."/>
        </authorList>
    </citation>
    <scope>NUCLEOTIDE SEQUENCE</scope>
    <source>
        <strain evidence="4">Lincoln</strain>
        <tissue evidence="4">Whole body</tissue>
    </source>
</reference>
<dbReference type="GO" id="GO:0005737">
    <property type="term" value="C:cytoplasm"/>
    <property type="evidence" value="ECO:0007669"/>
    <property type="project" value="TreeGrafter"/>
</dbReference>
<dbReference type="InterPro" id="IPR010565">
    <property type="entry name" value="Muskelin_N"/>
</dbReference>
<dbReference type="InterPro" id="IPR008979">
    <property type="entry name" value="Galactose-bd-like_sf"/>
</dbReference>
<protein>
    <recommendedName>
        <fullName evidence="3">Muskelin N-terminal domain-containing protein</fullName>
    </recommendedName>
</protein>
<comment type="caution">
    <text evidence="4">The sequence shown here is derived from an EMBL/GenBank/DDBJ whole genome shotgun (WGS) entry which is preliminary data.</text>
</comment>
<dbReference type="InterPro" id="IPR052456">
    <property type="entry name" value="CTLH_complex_component"/>
</dbReference>
<dbReference type="Gene3D" id="2.60.120.260">
    <property type="entry name" value="Galactose-binding domain-like"/>
    <property type="match status" value="1"/>
</dbReference>
<feature type="domain" description="Muskelin N-terminal" evidence="3">
    <location>
        <begin position="13"/>
        <end position="208"/>
    </location>
</feature>